<evidence type="ECO:0000313" key="3">
    <source>
        <dbReference type="EMBL" id="TGK69033.1"/>
    </source>
</evidence>
<dbReference type="InterPro" id="IPR059177">
    <property type="entry name" value="GH29D-like_dom"/>
</dbReference>
<dbReference type="Pfam" id="PF13290">
    <property type="entry name" value="CHB_HEX_C_1"/>
    <property type="match status" value="2"/>
</dbReference>
<reference evidence="3" key="1">
    <citation type="journal article" date="2019" name="PLoS Negl. Trop. Dis.">
        <title>Revisiting the worldwide diversity of Leptospira species in the environment.</title>
        <authorList>
            <person name="Vincent A.T."/>
            <person name="Schiettekatte O."/>
            <person name="Bourhy P."/>
            <person name="Veyrier F.J."/>
            <person name="Picardeau M."/>
        </authorList>
    </citation>
    <scope>NUCLEOTIDE SEQUENCE [LARGE SCALE GENOMIC DNA]</scope>
    <source>
        <strain evidence="3">201800293</strain>
    </source>
</reference>
<dbReference type="InterPro" id="IPR003961">
    <property type="entry name" value="FN3_dom"/>
</dbReference>
<feature type="domain" description="Fibronectin type-III" evidence="2">
    <location>
        <begin position="662"/>
        <end position="757"/>
    </location>
</feature>
<proteinExistence type="predicted"/>
<dbReference type="SUPFAM" id="SSF49265">
    <property type="entry name" value="Fibronectin type III"/>
    <property type="match status" value="1"/>
</dbReference>
<name>A0A6N4QD23_9LEPT</name>
<evidence type="ECO:0000259" key="2">
    <source>
        <dbReference type="PROSITE" id="PS50853"/>
    </source>
</evidence>
<dbReference type="InterPro" id="IPR036116">
    <property type="entry name" value="FN3_sf"/>
</dbReference>
<protein>
    <submittedName>
        <fullName evidence="3">Chitobiase</fullName>
    </submittedName>
</protein>
<dbReference type="InterPro" id="IPR013783">
    <property type="entry name" value="Ig-like_fold"/>
</dbReference>
<dbReference type="Gene3D" id="2.60.40.10">
    <property type="entry name" value="Immunoglobulins"/>
    <property type="match status" value="1"/>
</dbReference>
<dbReference type="AlphaFoldDB" id="A0A6N4QD23"/>
<evidence type="ECO:0000313" key="4">
    <source>
        <dbReference type="Proteomes" id="UP000297239"/>
    </source>
</evidence>
<dbReference type="PROSITE" id="PS50853">
    <property type="entry name" value="FN3"/>
    <property type="match status" value="1"/>
</dbReference>
<dbReference type="Proteomes" id="UP000297239">
    <property type="component" value="Unassembled WGS sequence"/>
</dbReference>
<organism evidence="3 4">
    <name type="scientific">Leptospira kanakyensis</name>
    <dbReference type="NCBI Taxonomy" id="2484968"/>
    <lineage>
        <taxon>Bacteria</taxon>
        <taxon>Pseudomonadati</taxon>
        <taxon>Spirochaetota</taxon>
        <taxon>Spirochaetia</taxon>
        <taxon>Leptospirales</taxon>
        <taxon>Leptospiraceae</taxon>
        <taxon>Leptospira</taxon>
    </lineage>
</organism>
<dbReference type="SMART" id="SM00060">
    <property type="entry name" value="FN3"/>
    <property type="match status" value="1"/>
</dbReference>
<feature type="region of interest" description="Disordered" evidence="1">
    <location>
        <begin position="45"/>
        <end position="82"/>
    </location>
</feature>
<accession>A0A6N4QD23</accession>
<dbReference type="SUPFAM" id="SSF82171">
    <property type="entry name" value="DPP6 N-terminal domain-like"/>
    <property type="match status" value="1"/>
</dbReference>
<dbReference type="CDD" id="cd00063">
    <property type="entry name" value="FN3"/>
    <property type="match status" value="1"/>
</dbReference>
<dbReference type="RefSeq" id="WP_135633758.1">
    <property type="nucleotide sequence ID" value="NZ_JAMQPQ010000001.1"/>
</dbReference>
<dbReference type="OrthoDB" id="343463at2"/>
<evidence type="ECO:0000256" key="1">
    <source>
        <dbReference type="SAM" id="MobiDB-lite"/>
    </source>
</evidence>
<dbReference type="EMBL" id="RQFF01000030">
    <property type="protein sequence ID" value="TGK69033.1"/>
    <property type="molecule type" value="Genomic_DNA"/>
</dbReference>
<gene>
    <name evidence="3" type="ORF">EHQ18_09320</name>
</gene>
<comment type="caution">
    <text evidence="3">The sequence shown here is derived from an EMBL/GenBank/DDBJ whole genome shotgun (WGS) entry which is preliminary data.</text>
</comment>
<keyword evidence="4" id="KW-1185">Reference proteome</keyword>
<sequence>MRNHVYLVLFISLFTSYCFPIPGTNSQTGSNVFALLFGLVGGSPSSSSQNLTPGTAVDLSGDGKPDGTLVDSNGDGVSDGINLTGGTTPNLILIDTNGDGIPDAVDTNGDGLPDYYISPNPPGFLTTGPGGTGNPVVIIVDANGNPLGFDTDGDGTPNDTAIVTILSDTTPPTITSSLLTGTFSTTQTTTLTCSDNKAPGSIVYTLDASAPTFAPKNGTIITKSSQAVSLSTEGSHTLQAICRDLAGNVSTPISIVYTIDTKIPALTLVSQSSSAISASAGAISSSTATWRSDRSGSFTVREGSSCDSGTIATTGSATANVDQGFVRSHTHFTGEGTKTYRICVTASNGLTGFVSVSLQRDDTAPTVTADPGAGSYGVATSVSLSCSDTGGSGCEQIAYAVQAGSAPTNPTIQGTTGTVSSGTLYTAAFAMTDGAITYTKFVARDKAGNVSGVSSQNYTVDTQVATITVNSHTAAINGSSNVSLSWQSSKAGTYQIRLGGSSCSTGTALTNTGSDANVTGNALATTDITSTIVNSHFSEGENTIRICVANLVGSFGSTTRTTSKDTTAPIVTMASPSGSGPFASGTQLQLSCSDTSGSGCDKIIYTLNGTEPTFDGSGAVTNGTVYSSPVALSNGSNQVKYLARDLAGNLSTAGNQSFHVGPPNAPAFVEAQAGGTSAIVKWWPVAGATSYTVYYSTSPGVTTASSSFGPVTDPNATITGLTGGTLYYFRVVVNNALGSSAVSMFEASAITTTTPPGTNTVGIHVDISAGQGSNSAGSGSISGAIPSANIDSINRKLLVVTVNDSNNGKPSLFRCDLDGSNCTHSDLSAGQGTNSGRNPNAAIDFVNQKLLVVARNGANDNKPSLYRCDLNGLNCTHSDISASQGTNSAGDSASHKYGPKIVIDDYNQKLLVVTTNDANNGKLSLFRCNLDGNSCSHTDISAGQGSNSALYPSVKIDPINKKLLVVTTGIGTGTNPNLYRCNLDGTNCTHTDISLGNTNGLFPSLNVDTIRKKIMVAVHFGTIGGGTSGGGKPGLIQCDLDGTNCTYVDISYNSGMLTSHRYMSSTLDLLNQKILVVYQDHNIRHKPRLTRCDFNGSNCTHTDISVGQADYSGTYPDALINPFDGKLFVVTQNGVNARKPSLFIW</sequence>